<keyword evidence="1" id="KW-0732">Signal</keyword>
<accession>A0A023FBR2</accession>
<dbReference type="AlphaFoldDB" id="A0A023FBR2"/>
<sequence>MGLLASMVSASLAFVVFQGLFKISQSNVIDADAGNVTVCVDAIGSPVECKTDPDCRNATVPPRDFRGFVAPAGTAGQQGCTCYRFGNELSYCVKVPPEQDYDYSMY</sequence>
<organism evidence="2">
    <name type="scientific">Amblyomma cajennense</name>
    <name type="common">Cayenne tick</name>
    <name type="synonym">Acarus cajennensis</name>
    <dbReference type="NCBI Taxonomy" id="34607"/>
    <lineage>
        <taxon>Eukaryota</taxon>
        <taxon>Metazoa</taxon>
        <taxon>Ecdysozoa</taxon>
        <taxon>Arthropoda</taxon>
        <taxon>Chelicerata</taxon>
        <taxon>Arachnida</taxon>
        <taxon>Acari</taxon>
        <taxon>Parasitiformes</taxon>
        <taxon>Ixodida</taxon>
        <taxon>Ixodoidea</taxon>
        <taxon>Ixodidae</taxon>
        <taxon>Amblyomminae</taxon>
        <taxon>Amblyomma</taxon>
    </lineage>
</organism>
<feature type="chain" id="PRO_5001520641" evidence="1">
    <location>
        <begin position="27"/>
        <end position="106"/>
    </location>
</feature>
<dbReference type="EMBL" id="GBBK01005550">
    <property type="protein sequence ID" value="JAC18932.1"/>
    <property type="molecule type" value="mRNA"/>
</dbReference>
<protein>
    <submittedName>
        <fullName evidence="2">Putative secreted protein</fullName>
    </submittedName>
</protein>
<evidence type="ECO:0000256" key="1">
    <source>
        <dbReference type="SAM" id="SignalP"/>
    </source>
</evidence>
<reference evidence="2" key="1">
    <citation type="submission" date="2014-03" db="EMBL/GenBank/DDBJ databases">
        <title>The sialotranscriptome of Amblyomma triste, Amblyomma parvum and Amblyomma cajennense ticks, uncovered by 454-based RNA-seq.</title>
        <authorList>
            <person name="Garcia G.R."/>
            <person name="Gardinassi L.G."/>
            <person name="Ribeiro J.M."/>
            <person name="Anatriello E."/>
            <person name="Ferreira B.R."/>
            <person name="Moreira H.N."/>
            <person name="Mafra C."/>
            <person name="Olegario M.M."/>
            <person name="Szabo P.J."/>
            <person name="Miranda-Santos I.K."/>
            <person name="Maruyama S.R."/>
        </authorList>
    </citation>
    <scope>NUCLEOTIDE SEQUENCE</scope>
    <source>
        <strain evidence="2">Uberlandia</strain>
        <tissue evidence="2">Salivary glands</tissue>
    </source>
</reference>
<evidence type="ECO:0000313" key="2">
    <source>
        <dbReference type="EMBL" id="JAC18932.1"/>
    </source>
</evidence>
<name>A0A023FBR2_AMBCJ</name>
<feature type="signal peptide" evidence="1">
    <location>
        <begin position="1"/>
        <end position="26"/>
    </location>
</feature>
<proteinExistence type="evidence at transcript level"/>